<keyword evidence="4" id="KW-1185">Reference proteome</keyword>
<keyword evidence="1" id="KW-0378">Hydrolase</keyword>
<reference evidence="3 4" key="1">
    <citation type="submission" date="2019-12" db="EMBL/GenBank/DDBJ databases">
        <authorList>
            <person name="Lee S.D."/>
        </authorList>
    </citation>
    <scope>NUCLEOTIDE SEQUENCE [LARGE SCALE GENOMIC DNA]</scope>
    <source>
        <strain evidence="3 4">GH1-50</strain>
    </source>
</reference>
<dbReference type="PANTHER" id="PTHR43540">
    <property type="entry name" value="PEROXYUREIDOACRYLATE/UREIDOACRYLATE AMIDOHYDROLASE-RELATED"/>
    <property type="match status" value="1"/>
</dbReference>
<sequence>MSTMPNLGVDSPRAALIAIDCHRGHLDPEVATMPCPADIAERVIDANDTLMRACRAAGVPVVHIVTRYRDAQEIRANPFWRTRAEDPTATRKNVLKHNLDGMPGCTIIPKLQAPEDRVVDTKKRYDCFVGTDLDFHLKAHGINTLILTGVNTNSCVLATAVAANVRDYAVIVASDCVDTMDGEALHEAGLLCIGTAFGWPMTNDELLSLELLKSSKAA</sequence>
<dbReference type="Proteomes" id="UP000480350">
    <property type="component" value="Unassembled WGS sequence"/>
</dbReference>
<dbReference type="CDD" id="cd00431">
    <property type="entry name" value="cysteine_hydrolases"/>
    <property type="match status" value="1"/>
</dbReference>
<dbReference type="Gene3D" id="3.40.50.850">
    <property type="entry name" value="Isochorismatase-like"/>
    <property type="match status" value="1"/>
</dbReference>
<gene>
    <name evidence="3" type="ORF">GQ651_17105</name>
</gene>
<dbReference type="AlphaFoldDB" id="A0A7C9ITD7"/>
<feature type="domain" description="Isochorismatase-like" evidence="2">
    <location>
        <begin position="15"/>
        <end position="204"/>
    </location>
</feature>
<dbReference type="EMBL" id="WUPT01000003">
    <property type="protein sequence ID" value="MXQ09566.1"/>
    <property type="molecule type" value="Genomic_DNA"/>
</dbReference>
<evidence type="ECO:0000259" key="2">
    <source>
        <dbReference type="Pfam" id="PF00857"/>
    </source>
</evidence>
<name>A0A7C9ITD7_9RHOB</name>
<organism evidence="3 4">
    <name type="scientific">Kangsaoukella pontilimi</name>
    <dbReference type="NCBI Taxonomy" id="2691042"/>
    <lineage>
        <taxon>Bacteria</taxon>
        <taxon>Pseudomonadati</taxon>
        <taxon>Pseudomonadota</taxon>
        <taxon>Alphaproteobacteria</taxon>
        <taxon>Rhodobacterales</taxon>
        <taxon>Paracoccaceae</taxon>
        <taxon>Kangsaoukella</taxon>
    </lineage>
</organism>
<dbReference type="Pfam" id="PF00857">
    <property type="entry name" value="Isochorismatase"/>
    <property type="match status" value="1"/>
</dbReference>
<evidence type="ECO:0000313" key="3">
    <source>
        <dbReference type="EMBL" id="MXQ09566.1"/>
    </source>
</evidence>
<dbReference type="InterPro" id="IPR050272">
    <property type="entry name" value="Isochorismatase-like_hydrls"/>
</dbReference>
<evidence type="ECO:0000256" key="1">
    <source>
        <dbReference type="ARBA" id="ARBA00022801"/>
    </source>
</evidence>
<dbReference type="InterPro" id="IPR036380">
    <property type="entry name" value="Isochorismatase-like_sf"/>
</dbReference>
<comment type="caution">
    <text evidence="3">The sequence shown here is derived from an EMBL/GenBank/DDBJ whole genome shotgun (WGS) entry which is preliminary data.</text>
</comment>
<dbReference type="PANTHER" id="PTHR43540:SF6">
    <property type="entry name" value="ISOCHORISMATASE-LIKE DOMAIN-CONTAINING PROTEIN"/>
    <property type="match status" value="1"/>
</dbReference>
<dbReference type="RefSeq" id="WP_160765476.1">
    <property type="nucleotide sequence ID" value="NZ_WUPT01000003.1"/>
</dbReference>
<reference evidence="3 4" key="2">
    <citation type="submission" date="2020-03" db="EMBL/GenBank/DDBJ databases">
        <title>Kangsaoukella pontilimi gen. nov., sp. nov., a new member of the family Rhodobacteraceae isolated from a tidal mudflat.</title>
        <authorList>
            <person name="Kim I.S."/>
        </authorList>
    </citation>
    <scope>NUCLEOTIDE SEQUENCE [LARGE SCALE GENOMIC DNA]</scope>
    <source>
        <strain evidence="3 4">GH1-50</strain>
    </source>
</reference>
<dbReference type="SUPFAM" id="SSF52499">
    <property type="entry name" value="Isochorismatase-like hydrolases"/>
    <property type="match status" value="1"/>
</dbReference>
<dbReference type="GO" id="GO:0016787">
    <property type="term" value="F:hydrolase activity"/>
    <property type="evidence" value="ECO:0007669"/>
    <property type="project" value="UniProtKB-KW"/>
</dbReference>
<proteinExistence type="predicted"/>
<evidence type="ECO:0000313" key="4">
    <source>
        <dbReference type="Proteomes" id="UP000480350"/>
    </source>
</evidence>
<dbReference type="InterPro" id="IPR000868">
    <property type="entry name" value="Isochorismatase-like_dom"/>
</dbReference>
<protein>
    <submittedName>
        <fullName evidence="3">Isochorismatase family protein</fullName>
    </submittedName>
</protein>
<accession>A0A7C9ITD7</accession>